<organism evidence="1">
    <name type="scientific">freshwater metagenome</name>
    <dbReference type="NCBI Taxonomy" id="449393"/>
    <lineage>
        <taxon>unclassified sequences</taxon>
        <taxon>metagenomes</taxon>
        <taxon>ecological metagenomes</taxon>
    </lineage>
</organism>
<dbReference type="AlphaFoldDB" id="A0A6J7D1P0"/>
<protein>
    <submittedName>
        <fullName evidence="1">Unannotated protein</fullName>
    </submittedName>
</protein>
<gene>
    <name evidence="1" type="ORF">UFOPK3376_00484</name>
</gene>
<name>A0A6J7D1P0_9ZZZZ</name>
<sequence>MLFYYRTENDATGGDGLFATLGSALLVRVGMTWP</sequence>
<evidence type="ECO:0000313" key="1">
    <source>
        <dbReference type="EMBL" id="CAB4864932.1"/>
    </source>
</evidence>
<dbReference type="EMBL" id="CAFBLP010000008">
    <property type="protein sequence ID" value="CAB4864932.1"/>
    <property type="molecule type" value="Genomic_DNA"/>
</dbReference>
<accession>A0A6J7D1P0</accession>
<proteinExistence type="predicted"/>
<reference evidence="1" key="1">
    <citation type="submission" date="2020-05" db="EMBL/GenBank/DDBJ databases">
        <authorList>
            <person name="Chiriac C."/>
            <person name="Salcher M."/>
            <person name="Ghai R."/>
            <person name="Kavagutti S V."/>
        </authorList>
    </citation>
    <scope>NUCLEOTIDE SEQUENCE</scope>
</reference>